<name>A0A0J6CKP1_9BACL</name>
<keyword evidence="3" id="KW-1185">Reference proteome</keyword>
<dbReference type="STRING" id="157733.AB986_12840"/>
<feature type="region of interest" description="Disordered" evidence="1">
    <location>
        <begin position="21"/>
        <end position="41"/>
    </location>
</feature>
<evidence type="ECO:0000313" key="2">
    <source>
        <dbReference type="EMBL" id="KMM36806.1"/>
    </source>
</evidence>
<gene>
    <name evidence="2" type="ORF">AB986_12840</name>
</gene>
<dbReference type="AlphaFoldDB" id="A0A0J6CKP1"/>
<evidence type="ECO:0000313" key="3">
    <source>
        <dbReference type="Proteomes" id="UP000035996"/>
    </source>
</evidence>
<sequence>MERVFSYSFDQNGNLDLKVPSNIFEDNSDGNPQEPPVEPPASANVIDVTVEDYGAVPNDPSKASQNRAAIQKAIDENNYLVFPGKYYINAPLKTGSSKYTIGRGMRTSGVIGVAGMDAPLFIMENGFNSQFSDMELSYGDWSPGENRNAILFRGQIAHSSFKNLRFISVTRAFYIDPTSTIGGNVFSNNFENLYTFWYSKNAYHLKARSGANTGNVFSNLYCHNGGRDNRLSAAVTPYYFEELSESTMIQLNAEWSNVDSAFHFKYCRNINLLSGHIEGLNMKNSNMGLIRVEGIAGSPSQKGSLRIQGLDLYNVSCDVPGYVFQAVNNGVIYASDMNEQVTQGNLRLIHTNSSGEDYFYLENIRYRSISTIEPPVQLNANGKPKLVKFNDEDRYLIVPGNDGKYQITVENGVIKARKI</sequence>
<dbReference type="Gene3D" id="2.160.20.10">
    <property type="entry name" value="Single-stranded right-handed beta-helix, Pectin lyase-like"/>
    <property type="match status" value="1"/>
</dbReference>
<accession>A0A0J6CKP1</accession>
<proteinExistence type="predicted"/>
<dbReference type="PATRIC" id="fig|157733.3.peg.605"/>
<dbReference type="SUPFAM" id="SSF51126">
    <property type="entry name" value="Pectin lyase-like"/>
    <property type="match status" value="1"/>
</dbReference>
<dbReference type="OrthoDB" id="6502305at2"/>
<protein>
    <recommendedName>
        <fullName evidence="4">Pectate lyase superfamily protein domain-containing protein</fullName>
    </recommendedName>
</protein>
<dbReference type="InterPro" id="IPR011050">
    <property type="entry name" value="Pectin_lyase_fold/virulence"/>
</dbReference>
<reference evidence="2" key="1">
    <citation type="submission" date="2015-06" db="EMBL/GenBank/DDBJ databases">
        <authorList>
            <person name="Liu B."/>
            <person name="Wang J."/>
            <person name="Zhu Y."/>
            <person name="Liu G."/>
            <person name="Chen Q."/>
            <person name="Zheng C."/>
            <person name="Che J."/>
            <person name="Ge C."/>
            <person name="Shi H."/>
            <person name="Pan Z."/>
            <person name="Liu X."/>
        </authorList>
    </citation>
    <scope>NUCLEOTIDE SEQUENCE [LARGE SCALE GENOMIC DNA]</scope>
    <source>
        <strain evidence="2">DSM 16346</strain>
    </source>
</reference>
<dbReference type="InterPro" id="IPR012334">
    <property type="entry name" value="Pectin_lyas_fold"/>
</dbReference>
<organism evidence="2 3">
    <name type="scientific">Guptibacillus hwajinpoensis</name>
    <dbReference type="NCBI Taxonomy" id="208199"/>
    <lineage>
        <taxon>Bacteria</taxon>
        <taxon>Bacillati</taxon>
        <taxon>Bacillota</taxon>
        <taxon>Bacilli</taxon>
        <taxon>Bacillales</taxon>
        <taxon>Guptibacillaceae</taxon>
        <taxon>Guptibacillus</taxon>
    </lineage>
</organism>
<comment type="caution">
    <text evidence="2">The sequence shown here is derived from an EMBL/GenBank/DDBJ whole genome shotgun (WGS) entry which is preliminary data.</text>
</comment>
<evidence type="ECO:0000256" key="1">
    <source>
        <dbReference type="SAM" id="MobiDB-lite"/>
    </source>
</evidence>
<dbReference type="RefSeq" id="WP_048311517.1">
    <property type="nucleotide sequence ID" value="NZ_CP119526.1"/>
</dbReference>
<dbReference type="EMBL" id="LELK01000004">
    <property type="protein sequence ID" value="KMM36806.1"/>
    <property type="molecule type" value="Genomic_DNA"/>
</dbReference>
<dbReference type="Proteomes" id="UP000035996">
    <property type="component" value="Unassembled WGS sequence"/>
</dbReference>
<evidence type="ECO:0008006" key="4">
    <source>
        <dbReference type="Google" id="ProtNLM"/>
    </source>
</evidence>